<feature type="region of interest" description="Disordered" evidence="1">
    <location>
        <begin position="390"/>
        <end position="410"/>
    </location>
</feature>
<protein>
    <submittedName>
        <fullName evidence="2">Uncharacterized protein</fullName>
    </submittedName>
</protein>
<organism evidence="2 3">
    <name type="scientific">Carpediemonas membranifera</name>
    <dbReference type="NCBI Taxonomy" id="201153"/>
    <lineage>
        <taxon>Eukaryota</taxon>
        <taxon>Metamonada</taxon>
        <taxon>Carpediemonas-like organisms</taxon>
        <taxon>Carpediemonas</taxon>
    </lineage>
</organism>
<dbReference type="AlphaFoldDB" id="A0A8J6E3A8"/>
<name>A0A8J6E3A8_9EUKA</name>
<feature type="compositionally biased region" description="Polar residues" evidence="1">
    <location>
        <begin position="64"/>
        <end position="73"/>
    </location>
</feature>
<evidence type="ECO:0000313" key="3">
    <source>
        <dbReference type="Proteomes" id="UP000717585"/>
    </source>
</evidence>
<evidence type="ECO:0000256" key="1">
    <source>
        <dbReference type="SAM" id="MobiDB-lite"/>
    </source>
</evidence>
<evidence type="ECO:0000313" key="2">
    <source>
        <dbReference type="EMBL" id="KAG9392902.1"/>
    </source>
</evidence>
<reference evidence="2" key="1">
    <citation type="submission" date="2021-05" db="EMBL/GenBank/DDBJ databases">
        <title>A free-living protist that lacks canonical eukaryotic 1 DNA replication and segregation systems.</title>
        <authorList>
            <person name="Salas-Leiva D.E."/>
            <person name="Tromer E.C."/>
            <person name="Curtis B.A."/>
            <person name="Jerlstrom-Hultqvist J."/>
            <person name="Kolisko M."/>
            <person name="Yi Z."/>
            <person name="Salas-Leiva J.S."/>
            <person name="Gallot-Lavallee L."/>
            <person name="Kops G.J.P.L."/>
            <person name="Archibald J.M."/>
            <person name="Simpson A.G.B."/>
            <person name="Roger A.J."/>
        </authorList>
    </citation>
    <scope>NUCLEOTIDE SEQUENCE</scope>
    <source>
        <strain evidence="2">BICM</strain>
    </source>
</reference>
<comment type="caution">
    <text evidence="2">The sequence shown here is derived from an EMBL/GenBank/DDBJ whole genome shotgun (WGS) entry which is preliminary data.</text>
</comment>
<feature type="region of interest" description="Disordered" evidence="1">
    <location>
        <begin position="36"/>
        <end position="107"/>
    </location>
</feature>
<accession>A0A8J6E3A8</accession>
<gene>
    <name evidence="2" type="ORF">J8273_5714</name>
</gene>
<dbReference type="Proteomes" id="UP000717585">
    <property type="component" value="Unassembled WGS sequence"/>
</dbReference>
<feature type="compositionally biased region" description="Acidic residues" evidence="1">
    <location>
        <begin position="327"/>
        <end position="339"/>
    </location>
</feature>
<sequence length="410" mass="43897">MDIAHGSANEDVGPSNLVEWAIWEEQRLMRDVFNMKGSDISDVPPSSSGEENSALEEAANEGSDSSPSCSGENSPPEMTEASIPTMEAKEPVAPAPEEDNDASYCHSGCPSPVEITIGMNAVFTSIDEPTTPVKPSEPTDEPADSPRPDAIGTVEAEVQADETTSPLKLGSGAPAIDPSDIQKRLEQARLSGCCPPSQSQIDRVSASIAMLKSTLAAVTGDDTDELIDSMKADSMKMVEDLSATHRRMQDTLHEYDLNTVPSPAAHNPRGSPESEKAVFSPNRMREDLLPDTPTPHCPEAEQYSPDMPESTFDNPGNDAPVTPTLVGDEDPLSLSDAEDEHTNRELGGGPARPNRITSEYLHRSRAMLASAGQGSVDPLPVLRAGDEMRREYARLTRSPVPGSGRSRPQM</sequence>
<feature type="region of interest" description="Disordered" evidence="1">
    <location>
        <begin position="126"/>
        <end position="149"/>
    </location>
</feature>
<feature type="region of interest" description="Disordered" evidence="1">
    <location>
        <begin position="258"/>
        <end position="357"/>
    </location>
</feature>
<keyword evidence="3" id="KW-1185">Reference proteome</keyword>
<proteinExistence type="predicted"/>
<dbReference type="EMBL" id="JAHDYR010000030">
    <property type="protein sequence ID" value="KAG9392902.1"/>
    <property type="molecule type" value="Genomic_DNA"/>
</dbReference>
<feature type="compositionally biased region" description="Low complexity" evidence="1">
    <location>
        <begin position="46"/>
        <end position="63"/>
    </location>
</feature>